<name>A0A3M8RK91_9PROT</name>
<dbReference type="AlphaFoldDB" id="A0A3M8RK91"/>
<reference evidence="2" key="1">
    <citation type="submission" date="2018-10" db="EMBL/GenBank/DDBJ databases">
        <title>Acidithiobacillus sulfuriphilus sp. nov.: an extremely acidophilic sulfur-oxidizing chemolithotroph isolated from a neutral pH environment.</title>
        <authorList>
            <person name="Falagan C."/>
            <person name="Moya-Beltran A."/>
            <person name="Quatrini R."/>
            <person name="Johnson D.B."/>
        </authorList>
    </citation>
    <scope>NUCLEOTIDE SEQUENCE [LARGE SCALE GENOMIC DNA]</scope>
    <source>
        <strain evidence="2">CJ-2</strain>
    </source>
</reference>
<evidence type="ECO:0000259" key="1">
    <source>
        <dbReference type="Pfam" id="PF13441"/>
    </source>
</evidence>
<evidence type="ECO:0000313" key="2">
    <source>
        <dbReference type="EMBL" id="RNF68733.1"/>
    </source>
</evidence>
<feature type="domain" description="YMGG-like Gly-zipper" evidence="1">
    <location>
        <begin position="57"/>
        <end position="98"/>
    </location>
</feature>
<organism evidence="2">
    <name type="scientific">Acidithiobacillus sulfuriphilus</name>
    <dbReference type="NCBI Taxonomy" id="1867749"/>
    <lineage>
        <taxon>Bacteria</taxon>
        <taxon>Pseudomonadati</taxon>
        <taxon>Pseudomonadota</taxon>
        <taxon>Acidithiobacillia</taxon>
        <taxon>Acidithiobacillales</taxon>
        <taxon>Acidithiobacillaceae</taxon>
        <taxon>Acidithiobacillus</taxon>
    </lineage>
</organism>
<gene>
    <name evidence="2" type="ORF">EC580_02660</name>
</gene>
<accession>A0A3M8RK91</accession>
<comment type="caution">
    <text evidence="2">The sequence shown here is derived from an EMBL/GenBank/DDBJ whole genome shotgun (WGS) entry which is preliminary data.</text>
</comment>
<protein>
    <recommendedName>
        <fullName evidence="1">YMGG-like Gly-zipper domain-containing protein</fullName>
    </recommendedName>
</protein>
<dbReference type="InterPro" id="IPR027367">
    <property type="entry name" value="Gly-zipper_YMGG"/>
</dbReference>
<dbReference type="Pfam" id="PF13441">
    <property type="entry name" value="Gly-zipper_YMGG"/>
    <property type="match status" value="1"/>
</dbReference>
<sequence>MGSLGHGESVWKRCPWAAVHQNQAEGCRVKRKILALALAGGVAALGSGCASMTPTQQRALSGGAIGAAGGAVLGAVAGGNPAVGAAVGGAVGASVGALMNKL</sequence>
<dbReference type="EMBL" id="RIZI01000116">
    <property type="protein sequence ID" value="RNF68733.1"/>
    <property type="molecule type" value="Genomic_DNA"/>
</dbReference>
<proteinExistence type="predicted"/>